<gene>
    <name evidence="1" type="ORF">LY11_02376</name>
</gene>
<protein>
    <submittedName>
        <fullName evidence="1">Uncharacterized protein</fullName>
    </submittedName>
</protein>
<organism evidence="1 2">
    <name type="scientific">Pedobacter cryoconitis</name>
    <dbReference type="NCBI Taxonomy" id="188932"/>
    <lineage>
        <taxon>Bacteria</taxon>
        <taxon>Pseudomonadati</taxon>
        <taxon>Bacteroidota</taxon>
        <taxon>Sphingobacteriia</taxon>
        <taxon>Sphingobacteriales</taxon>
        <taxon>Sphingobacteriaceae</taxon>
        <taxon>Pedobacter</taxon>
    </lineage>
</organism>
<evidence type="ECO:0000313" key="1">
    <source>
        <dbReference type="EMBL" id="RAJ31145.1"/>
    </source>
</evidence>
<comment type="caution">
    <text evidence="1">The sequence shown here is derived from an EMBL/GenBank/DDBJ whole genome shotgun (WGS) entry which is preliminary data.</text>
</comment>
<accession>A0A327SRT9</accession>
<dbReference type="Proteomes" id="UP000249754">
    <property type="component" value="Unassembled WGS sequence"/>
</dbReference>
<name>A0A327SRT9_9SPHI</name>
<dbReference type="AlphaFoldDB" id="A0A327SRT9"/>
<evidence type="ECO:0000313" key="2">
    <source>
        <dbReference type="Proteomes" id="UP000249754"/>
    </source>
</evidence>
<reference evidence="1 2" key="1">
    <citation type="submission" date="2018-06" db="EMBL/GenBank/DDBJ databases">
        <title>Genomic Encyclopedia of Archaeal and Bacterial Type Strains, Phase II (KMG-II): from individual species to whole genera.</title>
        <authorList>
            <person name="Goeker M."/>
        </authorList>
    </citation>
    <scope>NUCLEOTIDE SEQUENCE [LARGE SCALE GENOMIC DNA]</scope>
    <source>
        <strain evidence="1 2">DSM 14825</strain>
    </source>
</reference>
<dbReference type="OrthoDB" id="6225685at2"/>
<dbReference type="RefSeq" id="WP_111633879.1">
    <property type="nucleotide sequence ID" value="NZ_QLLR01000009.1"/>
</dbReference>
<dbReference type="EMBL" id="QLLR01000009">
    <property type="protein sequence ID" value="RAJ31145.1"/>
    <property type="molecule type" value="Genomic_DNA"/>
</dbReference>
<proteinExistence type="predicted"/>
<sequence>MGKQKVKQENIAPYKIYSLAEFRRMALMGIWPGANVEGLGFVEKARPVPSYIAVTLANDPTWMKYQKKVASKHEPPDKFGLYLSVGGYVISKGEALMFNKATWFSIINMRSYGHAFHGNQYTFLRSDAKSIGMRFKWLGRSIGIWNYFQIKKQGEEGLLSKRGVLIEQTSNAFATFGGTPGAGWGIGWEIGRQISGNDWYRENVRPHLQDFLGVERDEFPINK</sequence>